<evidence type="ECO:0000256" key="2">
    <source>
        <dbReference type="ARBA" id="ARBA00022857"/>
    </source>
</evidence>
<proteinExistence type="inferred from homology"/>
<evidence type="ECO:0000313" key="5">
    <source>
        <dbReference type="EMBL" id="KZO93430.1"/>
    </source>
</evidence>
<dbReference type="EMBL" id="KV417301">
    <property type="protein sequence ID" value="KZO93430.1"/>
    <property type="molecule type" value="Genomic_DNA"/>
</dbReference>
<evidence type="ECO:0000256" key="1">
    <source>
        <dbReference type="ARBA" id="ARBA00005725"/>
    </source>
</evidence>
<keyword evidence="2" id="KW-0521">NADP</keyword>
<name>A0A167JBS0_CALVF</name>
<sequence length="290" mass="31417">MPGYKNFAVAGAGGLGNFIIDELLRKKAAGNVHKIVVLTRSMQGKDALAAKGVEPIVVDYNSPDALWSALQGVDVVISTVAGRSGPVLTVQEPLAEAAKAAGVKLFVPSEFGGDTINHKDGPLAAKNAQHDKLTQLGLPWALFFTGMFSDYFWNQPFLGFDLNNGKVEVAGMGSGLVSWTSRKDIARYVVYATTSLPPSKLHNHVFKIEGERTSVKKVVAEYEVRTGEKVHITCIPMDEVKKKAASGDFKSLLQLVFELDGTYGREEEMNVDWPDFNPETVVDAMVSSKA</sequence>
<dbReference type="InterPro" id="IPR008030">
    <property type="entry name" value="NmrA-like"/>
</dbReference>
<keyword evidence="6" id="KW-1185">Reference proteome</keyword>
<dbReference type="Proteomes" id="UP000076738">
    <property type="component" value="Unassembled WGS sequence"/>
</dbReference>
<evidence type="ECO:0000256" key="3">
    <source>
        <dbReference type="ARBA" id="ARBA00023002"/>
    </source>
</evidence>
<gene>
    <name evidence="5" type="ORF">CALVIDRAFT_566436</name>
</gene>
<protein>
    <submittedName>
        <fullName evidence="5">NAD-P-binding protein</fullName>
    </submittedName>
</protein>
<dbReference type="PANTHER" id="PTHR47706:SF4">
    <property type="entry name" value="NMRA-LIKE DOMAIN-CONTAINING PROTEIN"/>
    <property type="match status" value="1"/>
</dbReference>
<dbReference type="Gene3D" id="3.90.25.10">
    <property type="entry name" value="UDP-galactose 4-epimerase, domain 1"/>
    <property type="match status" value="1"/>
</dbReference>
<evidence type="ECO:0000313" key="6">
    <source>
        <dbReference type="Proteomes" id="UP000076738"/>
    </source>
</evidence>
<comment type="similarity">
    <text evidence="1">Belongs to the NmrA-type oxidoreductase family. Isoflavone reductase subfamily.</text>
</comment>
<organism evidence="5 6">
    <name type="scientific">Calocera viscosa (strain TUFC12733)</name>
    <dbReference type="NCBI Taxonomy" id="1330018"/>
    <lineage>
        <taxon>Eukaryota</taxon>
        <taxon>Fungi</taxon>
        <taxon>Dikarya</taxon>
        <taxon>Basidiomycota</taxon>
        <taxon>Agaricomycotina</taxon>
        <taxon>Dacrymycetes</taxon>
        <taxon>Dacrymycetales</taxon>
        <taxon>Dacrymycetaceae</taxon>
        <taxon>Calocera</taxon>
    </lineage>
</organism>
<dbReference type="InterPro" id="IPR051609">
    <property type="entry name" value="NmrA/Isoflavone_reductase-like"/>
</dbReference>
<keyword evidence="3" id="KW-0560">Oxidoreductase</keyword>
<reference evidence="5 6" key="1">
    <citation type="journal article" date="2016" name="Mol. Biol. Evol.">
        <title>Comparative Genomics of Early-Diverging Mushroom-Forming Fungi Provides Insights into the Origins of Lignocellulose Decay Capabilities.</title>
        <authorList>
            <person name="Nagy L.G."/>
            <person name="Riley R."/>
            <person name="Tritt A."/>
            <person name="Adam C."/>
            <person name="Daum C."/>
            <person name="Floudas D."/>
            <person name="Sun H."/>
            <person name="Yadav J.S."/>
            <person name="Pangilinan J."/>
            <person name="Larsson K.H."/>
            <person name="Matsuura K."/>
            <person name="Barry K."/>
            <person name="Labutti K."/>
            <person name="Kuo R."/>
            <person name="Ohm R.A."/>
            <person name="Bhattacharya S.S."/>
            <person name="Shirouzu T."/>
            <person name="Yoshinaga Y."/>
            <person name="Martin F.M."/>
            <person name="Grigoriev I.V."/>
            <person name="Hibbett D.S."/>
        </authorList>
    </citation>
    <scope>NUCLEOTIDE SEQUENCE [LARGE SCALE GENOMIC DNA]</scope>
    <source>
        <strain evidence="5 6">TUFC12733</strain>
    </source>
</reference>
<dbReference type="SUPFAM" id="SSF51735">
    <property type="entry name" value="NAD(P)-binding Rossmann-fold domains"/>
    <property type="match status" value="1"/>
</dbReference>
<dbReference type="GO" id="GO:0016491">
    <property type="term" value="F:oxidoreductase activity"/>
    <property type="evidence" value="ECO:0007669"/>
    <property type="project" value="UniProtKB-KW"/>
</dbReference>
<dbReference type="OrthoDB" id="9974981at2759"/>
<dbReference type="Gene3D" id="3.40.50.720">
    <property type="entry name" value="NAD(P)-binding Rossmann-like Domain"/>
    <property type="match status" value="1"/>
</dbReference>
<dbReference type="PANTHER" id="PTHR47706">
    <property type="entry name" value="NMRA-LIKE FAMILY PROTEIN"/>
    <property type="match status" value="1"/>
</dbReference>
<evidence type="ECO:0000259" key="4">
    <source>
        <dbReference type="Pfam" id="PF05368"/>
    </source>
</evidence>
<dbReference type="AlphaFoldDB" id="A0A167JBS0"/>
<dbReference type="InterPro" id="IPR036291">
    <property type="entry name" value="NAD(P)-bd_dom_sf"/>
</dbReference>
<feature type="domain" description="NmrA-like" evidence="4">
    <location>
        <begin position="9"/>
        <end position="267"/>
    </location>
</feature>
<dbReference type="Pfam" id="PF05368">
    <property type="entry name" value="NmrA"/>
    <property type="match status" value="1"/>
</dbReference>
<accession>A0A167JBS0</accession>